<evidence type="ECO:0000256" key="2">
    <source>
        <dbReference type="ARBA" id="ARBA00022801"/>
    </source>
</evidence>
<keyword evidence="2" id="KW-0378">Hydrolase</keyword>
<reference evidence="5 6" key="1">
    <citation type="journal article" date="2017" name="Antonie Van Leeuwenhoek">
        <title>Phylogenomic resolution of the bacterial genus Pantoea and its relationship with Erwinia and Tatumella.</title>
        <authorList>
            <person name="Palmer M."/>
            <person name="Steenkamp E.T."/>
            <person name="Coetzee M.P."/>
            <person name="Chan W.Y."/>
            <person name="van Zyl E."/>
            <person name="De Maayer P."/>
            <person name="Coutinho T.A."/>
            <person name="Blom J."/>
            <person name="Smits T.H."/>
            <person name="Duffy B."/>
            <person name="Venter S.N."/>
        </authorList>
    </citation>
    <scope>NUCLEOTIDE SEQUENCE [LARGE SCALE GENOMIC DNA]</scope>
    <source>
        <strain evidence="5 6">LMG 2657</strain>
    </source>
</reference>
<gene>
    <name evidence="5" type="ORF">HA50_23505</name>
</gene>
<evidence type="ECO:0000256" key="1">
    <source>
        <dbReference type="ARBA" id="ARBA00022741"/>
    </source>
</evidence>
<accession>A0A1X1EL67</accession>
<dbReference type="InterPro" id="IPR029000">
    <property type="entry name" value="Cyclophilin-like_dom_sf"/>
</dbReference>
<evidence type="ECO:0000259" key="4">
    <source>
        <dbReference type="SMART" id="SM00797"/>
    </source>
</evidence>
<dbReference type="PANTHER" id="PTHR43309">
    <property type="entry name" value="5-OXOPROLINASE SUBUNIT C"/>
    <property type="match status" value="1"/>
</dbReference>
<sequence>MSLEVLHPGMASSLQDEGRYGYQQAGVPVCGAMDRYSHRLANLLVGNQRDCASLEITLLGPRLRFWRRAVIAICGADLSPHIDGQPVPMQQAVSVPAGAVLGFGQRRQGARAYLAVHGGFHVSPTMNSHSTCLMAQFGGFAGRYLRQGDHLVTRSAFANATPRVLPFNAPALFPREQQPIRLMAGRHWRQLSADMQQRFLAAVYRIGQDSNRMGYRLEGEVITREQAMELPSEAVDYGTLQLPPDGQPIILMADAQTTGGYPKIAHVASVDLPRLAQMLPGDEIQFRLISVDQAQQLAIERAAWLNALCA</sequence>
<dbReference type="Gene3D" id="2.40.100.10">
    <property type="entry name" value="Cyclophilin-like"/>
    <property type="match status" value="1"/>
</dbReference>
<dbReference type="GO" id="GO:0005524">
    <property type="term" value="F:ATP binding"/>
    <property type="evidence" value="ECO:0007669"/>
    <property type="project" value="UniProtKB-KW"/>
</dbReference>
<evidence type="ECO:0000313" key="6">
    <source>
        <dbReference type="Proteomes" id="UP000193749"/>
    </source>
</evidence>
<name>A0A1X1EL67_PANCY</name>
<dbReference type="STRING" id="55209.HA50_23505"/>
<comment type="caution">
    <text evidence="5">The sequence shown here is derived from an EMBL/GenBank/DDBJ whole genome shotgun (WGS) entry which is preliminary data.</text>
</comment>
<dbReference type="SUPFAM" id="SSF50891">
    <property type="entry name" value="Cyclophilin-like"/>
    <property type="match status" value="1"/>
</dbReference>
<dbReference type="GO" id="GO:0016787">
    <property type="term" value="F:hydrolase activity"/>
    <property type="evidence" value="ECO:0007669"/>
    <property type="project" value="UniProtKB-KW"/>
</dbReference>
<protein>
    <recommendedName>
        <fullName evidence="4">Carboxyltransferase domain-containing protein</fullName>
    </recommendedName>
</protein>
<organism evidence="5 6">
    <name type="scientific">Pantoea cypripedii</name>
    <name type="common">Pectobacterium cypripedii</name>
    <name type="synonym">Erwinia cypripedii</name>
    <dbReference type="NCBI Taxonomy" id="55209"/>
    <lineage>
        <taxon>Bacteria</taxon>
        <taxon>Pseudomonadati</taxon>
        <taxon>Pseudomonadota</taxon>
        <taxon>Gammaproteobacteria</taxon>
        <taxon>Enterobacterales</taxon>
        <taxon>Erwiniaceae</taxon>
        <taxon>Pantoea</taxon>
    </lineage>
</organism>
<dbReference type="OrthoDB" id="9768696at2"/>
<evidence type="ECO:0000256" key="3">
    <source>
        <dbReference type="ARBA" id="ARBA00022840"/>
    </source>
</evidence>
<dbReference type="InterPro" id="IPR052708">
    <property type="entry name" value="PxpC"/>
</dbReference>
<dbReference type="Pfam" id="PF02626">
    <property type="entry name" value="CT_A_B"/>
    <property type="match status" value="1"/>
</dbReference>
<evidence type="ECO:0000313" key="5">
    <source>
        <dbReference type="EMBL" id="ORM89583.1"/>
    </source>
</evidence>
<dbReference type="EMBL" id="MLJI01000002">
    <property type="protein sequence ID" value="ORM89583.1"/>
    <property type="molecule type" value="Genomic_DNA"/>
</dbReference>
<dbReference type="PANTHER" id="PTHR43309:SF5">
    <property type="entry name" value="5-OXOPROLINASE SUBUNIT C"/>
    <property type="match status" value="1"/>
</dbReference>
<keyword evidence="1" id="KW-0547">Nucleotide-binding</keyword>
<feature type="domain" description="Carboxyltransferase" evidence="4">
    <location>
        <begin position="24"/>
        <end position="304"/>
    </location>
</feature>
<keyword evidence="6" id="KW-1185">Reference proteome</keyword>
<dbReference type="NCBIfam" id="TIGR00724">
    <property type="entry name" value="urea_amlyse_rel"/>
    <property type="match status" value="1"/>
</dbReference>
<proteinExistence type="predicted"/>
<dbReference type="SMART" id="SM00797">
    <property type="entry name" value="AHS2"/>
    <property type="match status" value="1"/>
</dbReference>
<dbReference type="Proteomes" id="UP000193749">
    <property type="component" value="Unassembled WGS sequence"/>
</dbReference>
<dbReference type="RefSeq" id="WP_084879301.1">
    <property type="nucleotide sequence ID" value="NZ_JAGGMY010000005.1"/>
</dbReference>
<dbReference type="InterPro" id="IPR003778">
    <property type="entry name" value="CT_A_B"/>
</dbReference>
<keyword evidence="3" id="KW-0067">ATP-binding</keyword>
<dbReference type="AlphaFoldDB" id="A0A1X1EL67"/>